<keyword evidence="2" id="KW-0812">Transmembrane</keyword>
<dbReference type="PANTHER" id="PTHR42736">
    <property type="entry name" value="PROTEIN-GLUTAMINE GAMMA-GLUTAMYLTRANSFERASE"/>
    <property type="match status" value="1"/>
</dbReference>
<dbReference type="EMBL" id="PKOZ01000014">
    <property type="protein sequence ID" value="PQD94125.1"/>
    <property type="molecule type" value="Genomic_DNA"/>
</dbReference>
<evidence type="ECO:0000256" key="2">
    <source>
        <dbReference type="SAM" id="Phobius"/>
    </source>
</evidence>
<dbReference type="SUPFAM" id="SSF54001">
    <property type="entry name" value="Cysteine proteinases"/>
    <property type="match status" value="1"/>
</dbReference>
<evidence type="ECO:0000256" key="1">
    <source>
        <dbReference type="SAM" id="MobiDB-lite"/>
    </source>
</evidence>
<evidence type="ECO:0000259" key="3">
    <source>
        <dbReference type="SMART" id="SM00460"/>
    </source>
</evidence>
<dbReference type="Pfam" id="PF13559">
    <property type="entry name" value="DUF4129"/>
    <property type="match status" value="1"/>
</dbReference>
<feature type="compositionally biased region" description="Acidic residues" evidence="1">
    <location>
        <begin position="576"/>
        <end position="606"/>
    </location>
</feature>
<keyword evidence="5" id="KW-1185">Reference proteome</keyword>
<reference evidence="4 5" key="1">
    <citation type="submission" date="2017-12" db="EMBL/GenBank/DDBJ databases">
        <title>Taxonomic description and draft genome of Pradoshia cofamensis Gen. nov., sp. nov., a thermotolerant bacillale isolated from anterior gut of earthworm Eisenia fetida.</title>
        <authorList>
            <person name="Saha T."/>
            <person name="Chakraborty R."/>
        </authorList>
    </citation>
    <scope>NUCLEOTIDE SEQUENCE [LARGE SCALE GENOMIC DNA]</scope>
    <source>
        <strain evidence="4 5">EAG3</strain>
    </source>
</reference>
<dbReference type="Proteomes" id="UP000239663">
    <property type="component" value="Unassembled WGS sequence"/>
</dbReference>
<evidence type="ECO:0000313" key="5">
    <source>
        <dbReference type="Proteomes" id="UP000239663"/>
    </source>
</evidence>
<feature type="transmembrane region" description="Helical" evidence="2">
    <location>
        <begin position="46"/>
        <end position="62"/>
    </location>
</feature>
<feature type="transmembrane region" description="Helical" evidence="2">
    <location>
        <begin position="626"/>
        <end position="645"/>
    </location>
</feature>
<dbReference type="InterPro" id="IPR038765">
    <property type="entry name" value="Papain-like_cys_pep_sf"/>
</dbReference>
<dbReference type="InterPro" id="IPR025403">
    <property type="entry name" value="TgpA-like_C"/>
</dbReference>
<feature type="domain" description="Transglutaminase-like" evidence="3">
    <location>
        <begin position="489"/>
        <end position="564"/>
    </location>
</feature>
<feature type="transmembrane region" description="Helical" evidence="2">
    <location>
        <begin position="151"/>
        <end position="170"/>
    </location>
</feature>
<dbReference type="SMART" id="SM00460">
    <property type="entry name" value="TGc"/>
    <property type="match status" value="1"/>
</dbReference>
<proteinExistence type="predicted"/>
<feature type="transmembrane region" description="Helical" evidence="2">
    <location>
        <begin position="208"/>
        <end position="229"/>
    </location>
</feature>
<dbReference type="InterPro" id="IPR052901">
    <property type="entry name" value="Bact_TGase-like"/>
</dbReference>
<organism evidence="4 5">
    <name type="scientific">Pradoshia eiseniae</name>
    <dbReference type="NCBI Taxonomy" id="2064768"/>
    <lineage>
        <taxon>Bacteria</taxon>
        <taxon>Bacillati</taxon>
        <taxon>Bacillota</taxon>
        <taxon>Bacilli</taxon>
        <taxon>Bacillales</taxon>
        <taxon>Bacillaceae</taxon>
        <taxon>Pradoshia</taxon>
    </lineage>
</organism>
<dbReference type="Pfam" id="PF01841">
    <property type="entry name" value="Transglut_core"/>
    <property type="match status" value="1"/>
</dbReference>
<protein>
    <submittedName>
        <fullName evidence="4">Transglutaminase</fullName>
    </submittedName>
</protein>
<accession>A0A2S7MWJ3</accession>
<dbReference type="Gene3D" id="3.10.620.30">
    <property type="match status" value="1"/>
</dbReference>
<evidence type="ECO:0000313" key="4">
    <source>
        <dbReference type="EMBL" id="PQD94125.1"/>
    </source>
</evidence>
<feature type="region of interest" description="Disordered" evidence="1">
    <location>
        <begin position="575"/>
        <end position="611"/>
    </location>
</feature>
<gene>
    <name evidence="4" type="ORF">CYL18_16255</name>
</gene>
<name>A0A2S7MWJ3_9BACI</name>
<feature type="transmembrane region" description="Helical" evidence="2">
    <location>
        <begin position="68"/>
        <end position="85"/>
    </location>
</feature>
<keyword evidence="2" id="KW-1133">Transmembrane helix</keyword>
<feature type="transmembrane region" description="Helical" evidence="2">
    <location>
        <begin position="176"/>
        <end position="196"/>
    </location>
</feature>
<feature type="transmembrane region" description="Helical" evidence="2">
    <location>
        <begin position="127"/>
        <end position="144"/>
    </location>
</feature>
<keyword evidence="2" id="KW-0472">Membrane</keyword>
<dbReference type="InterPro" id="IPR002931">
    <property type="entry name" value="Transglutaminase-like"/>
</dbReference>
<dbReference type="PANTHER" id="PTHR42736:SF1">
    <property type="entry name" value="PROTEIN-GLUTAMINE GAMMA-GLUTAMYLTRANSFERASE"/>
    <property type="match status" value="1"/>
</dbReference>
<dbReference type="AlphaFoldDB" id="A0A2S7MWJ3"/>
<feature type="transmembrane region" description="Helical" evidence="2">
    <location>
        <begin position="16"/>
        <end position="34"/>
    </location>
</feature>
<sequence>MGYMEGADEMKNQMNPGVRLLLFFFAFLLFLEWLRPIDEVTDTSNIGFFIGYAALLVALYAFNVSWKWMVPVSFLYISVSLYFLHYQAVTRMGEESWLGLLFADLAEGIGDSLAADWAGLTPGFRTFLFFIVIWMLSYLLHYWVMVKQRLFLFLFLTFLYVTVLDTFTPYDGDGAIVRLVICGFAVLGTLALIRLFTHGGLPYSARKVSIWVSVLAGMIAIGVLIGFSAPKPQAIWPDPVSFIKSTSEKYGSDRKRIGYGENDQQLGGDFVGDNSVVFKADTPVRTKWKIEHKTIYTGKGWESIGNNNGQRAFSEDEDIGLYDYFGESKNDESEASLDINIDHGHIPYPSPMYIDSITVNGDENPQELLYSERTARIVPLDVEDGERDRIENIDITFMSPTFYLDVLRENRLDDYDEGLLEGEYVQLPSSLPSRVRDLAYEIISENAESDSVYDQVKAIEEYLQGEKFTYSQAGIPYPEEGQDYVDQFLFETNIGYCDNFSTAMVVLVRSLGIPVRWVKGYTAGQTVYDSAAGGSVYEVTNNNAHSWPEVFFPNTGWVPFEPTKGFSQEARFIETFDQEEQDEPETSETDVPDEERETMPEREDEGAGGGNSFNMTMVIDALKDSWKTIAGAVIVLGAVISLIYWQRGKWSPRLWVFYYKRSKSEARFAKAYLRLLEELSRFGIKRAEGQTLREYARYVDQFFGTSEMSKLTAEYERILYSGTSTQPDWNEYRSKWEKMILKTIA</sequence>
<comment type="caution">
    <text evidence="4">The sequence shown here is derived from an EMBL/GenBank/DDBJ whole genome shotgun (WGS) entry which is preliminary data.</text>
</comment>